<evidence type="ECO:0000313" key="3">
    <source>
        <dbReference type="Proteomes" id="UP000234254"/>
    </source>
</evidence>
<dbReference type="GO" id="GO:0008418">
    <property type="term" value="F:protein-N-terminal asparagine amidohydrolase activity"/>
    <property type="evidence" value="ECO:0007669"/>
    <property type="project" value="InterPro"/>
</dbReference>
<dbReference type="SUPFAM" id="SSF56317">
    <property type="entry name" value="Carbon-nitrogen hydrolase"/>
    <property type="match status" value="1"/>
</dbReference>
<accession>A0A2I1D8M7</accession>
<dbReference type="GO" id="GO:0030163">
    <property type="term" value="P:protein catabolic process"/>
    <property type="evidence" value="ECO:0007669"/>
    <property type="project" value="TreeGrafter"/>
</dbReference>
<dbReference type="VEuPathDB" id="FungiDB:P168DRAFT_325117"/>
<gene>
    <name evidence="2" type="ORF">P168DRAFT_325117</name>
</gene>
<name>A0A2I1D8M7_ASPC2</name>
<dbReference type="Pfam" id="PF00795">
    <property type="entry name" value="CN_hydrolase"/>
    <property type="match status" value="1"/>
</dbReference>
<sequence>MKIATLQFAPRLGDVEGNIRRADELLDGLERKADLLVLPEMALTGYNFPSADAIRPYVEHVGQGRSADWARKTAKKHGCKVCVGYPEVEKTIASSESTTTTETYYNSLVVIDPHGSVLVNYRKTFLYMADEPWAAEGDAGRSFQRLRFGGEDAQKEKEIATSFGICMDINPYKFEAPFTAFEFARRVVDSQTQLVVLSMAWTTMLPAEELRALGAQPDLDTFNYWIQRFMPLIREKMAHGADVDGNGDGTGDEGAEKRVVLVFANRCGEDPAAVEGEEPVRYAGGSTIIAVSQRRRRGLAALVGGDDGSDLDVKILCWGMMGAANEGICFADTEADPEMVFALVKPGGD</sequence>
<dbReference type="PROSITE" id="PS50263">
    <property type="entry name" value="CN_HYDROLASE"/>
    <property type="match status" value="1"/>
</dbReference>
<keyword evidence="3" id="KW-1185">Reference proteome</keyword>
<reference evidence="2" key="1">
    <citation type="submission" date="2016-12" db="EMBL/GenBank/DDBJ databases">
        <title>The genomes of Aspergillus section Nigri reveals drivers in fungal speciation.</title>
        <authorList>
            <consortium name="DOE Joint Genome Institute"/>
            <person name="Vesth T.C."/>
            <person name="Nybo J."/>
            <person name="Theobald S."/>
            <person name="Brandl J."/>
            <person name="Frisvad J.C."/>
            <person name="Nielsen K.F."/>
            <person name="Lyhne E.K."/>
            <person name="Kogle M.E."/>
            <person name="Kuo A."/>
            <person name="Riley R."/>
            <person name="Clum A."/>
            <person name="Nolan M."/>
            <person name="Lipzen A."/>
            <person name="Salamov A."/>
            <person name="Henrissat B."/>
            <person name="Wiebenga A."/>
            <person name="De vries R.P."/>
            <person name="Grigoriev I.V."/>
            <person name="Mortensen U.H."/>
            <person name="Andersen M.R."/>
            <person name="Baker S.E."/>
        </authorList>
    </citation>
    <scope>NUCLEOTIDE SEQUENCE</scope>
    <source>
        <strain evidence="2">IBT 28561</strain>
    </source>
</reference>
<dbReference type="EMBL" id="MSFM01000003">
    <property type="protein sequence ID" value="PKY06226.1"/>
    <property type="molecule type" value="Genomic_DNA"/>
</dbReference>
<dbReference type="PANTHER" id="PTHR11750">
    <property type="entry name" value="PROTEIN N-TERMINAL AMIDASE"/>
    <property type="match status" value="1"/>
</dbReference>
<evidence type="ECO:0000259" key="1">
    <source>
        <dbReference type="PROSITE" id="PS50263"/>
    </source>
</evidence>
<dbReference type="GeneID" id="36548480"/>
<keyword evidence="2" id="KW-0378">Hydrolase</keyword>
<dbReference type="AlphaFoldDB" id="A0A2I1D8M7"/>
<dbReference type="InterPro" id="IPR003010">
    <property type="entry name" value="C-N_Hydrolase"/>
</dbReference>
<dbReference type="Gene3D" id="3.60.110.10">
    <property type="entry name" value="Carbon-nitrogen hydrolase"/>
    <property type="match status" value="1"/>
</dbReference>
<dbReference type="InterPro" id="IPR039703">
    <property type="entry name" value="Nta1"/>
</dbReference>
<protein>
    <submittedName>
        <fullName evidence="2">Carbon-nitrogen hydrolase</fullName>
    </submittedName>
</protein>
<proteinExistence type="predicted"/>
<comment type="caution">
    <text evidence="2">The sequence shown here is derived from an EMBL/GenBank/DDBJ whole genome shotgun (WGS) entry which is preliminary data.</text>
</comment>
<dbReference type="PANTHER" id="PTHR11750:SF26">
    <property type="entry name" value="PROTEIN N-TERMINAL AMIDASE"/>
    <property type="match status" value="1"/>
</dbReference>
<dbReference type="RefSeq" id="XP_024694820.1">
    <property type="nucleotide sequence ID" value="XM_024840956.1"/>
</dbReference>
<evidence type="ECO:0000313" key="2">
    <source>
        <dbReference type="EMBL" id="PKY06226.1"/>
    </source>
</evidence>
<organism evidence="2 3">
    <name type="scientific">Aspergillus campestris (strain IBT 28561)</name>
    <dbReference type="NCBI Taxonomy" id="1392248"/>
    <lineage>
        <taxon>Eukaryota</taxon>
        <taxon>Fungi</taxon>
        <taxon>Dikarya</taxon>
        <taxon>Ascomycota</taxon>
        <taxon>Pezizomycotina</taxon>
        <taxon>Eurotiomycetes</taxon>
        <taxon>Eurotiomycetidae</taxon>
        <taxon>Eurotiales</taxon>
        <taxon>Aspergillaceae</taxon>
        <taxon>Aspergillus</taxon>
        <taxon>Aspergillus subgen. Circumdati</taxon>
    </lineage>
</organism>
<feature type="domain" description="CN hydrolase" evidence="1">
    <location>
        <begin position="1"/>
        <end position="318"/>
    </location>
</feature>
<dbReference type="OrthoDB" id="201515at2759"/>
<dbReference type="GO" id="GO:0070773">
    <property type="term" value="F:protein-N-terminal glutamine amidohydrolase activity"/>
    <property type="evidence" value="ECO:0007669"/>
    <property type="project" value="InterPro"/>
</dbReference>
<dbReference type="InterPro" id="IPR036526">
    <property type="entry name" value="C-N_Hydrolase_sf"/>
</dbReference>
<dbReference type="Proteomes" id="UP000234254">
    <property type="component" value="Unassembled WGS sequence"/>
</dbReference>